<dbReference type="Proteomes" id="UP000636800">
    <property type="component" value="Chromosome 1"/>
</dbReference>
<dbReference type="EMBL" id="JADCNL010000001">
    <property type="protein sequence ID" value="KAG0495872.1"/>
    <property type="molecule type" value="Genomic_DNA"/>
</dbReference>
<feature type="compositionally biased region" description="Basic residues" evidence="1">
    <location>
        <begin position="51"/>
        <end position="63"/>
    </location>
</feature>
<protein>
    <submittedName>
        <fullName evidence="2">Uncharacterized protein</fullName>
    </submittedName>
</protein>
<evidence type="ECO:0000313" key="3">
    <source>
        <dbReference type="Proteomes" id="UP000636800"/>
    </source>
</evidence>
<feature type="compositionally biased region" description="Polar residues" evidence="1">
    <location>
        <begin position="1"/>
        <end position="17"/>
    </location>
</feature>
<reference evidence="2 3" key="1">
    <citation type="journal article" date="2020" name="Nat. Food">
        <title>A phased Vanilla planifolia genome enables genetic improvement of flavour and production.</title>
        <authorList>
            <person name="Hasing T."/>
            <person name="Tang H."/>
            <person name="Brym M."/>
            <person name="Khazi F."/>
            <person name="Huang T."/>
            <person name="Chambers A.H."/>
        </authorList>
    </citation>
    <scope>NUCLEOTIDE SEQUENCE [LARGE SCALE GENOMIC DNA]</scope>
    <source>
        <tissue evidence="2">Leaf</tissue>
    </source>
</reference>
<organism evidence="2 3">
    <name type="scientific">Vanilla planifolia</name>
    <name type="common">Vanilla</name>
    <dbReference type="NCBI Taxonomy" id="51239"/>
    <lineage>
        <taxon>Eukaryota</taxon>
        <taxon>Viridiplantae</taxon>
        <taxon>Streptophyta</taxon>
        <taxon>Embryophyta</taxon>
        <taxon>Tracheophyta</taxon>
        <taxon>Spermatophyta</taxon>
        <taxon>Magnoliopsida</taxon>
        <taxon>Liliopsida</taxon>
        <taxon>Asparagales</taxon>
        <taxon>Orchidaceae</taxon>
        <taxon>Vanilloideae</taxon>
        <taxon>Vanilleae</taxon>
        <taxon>Vanilla</taxon>
    </lineage>
</organism>
<evidence type="ECO:0000313" key="2">
    <source>
        <dbReference type="EMBL" id="KAG0495872.1"/>
    </source>
</evidence>
<comment type="caution">
    <text evidence="2">The sequence shown here is derived from an EMBL/GenBank/DDBJ whole genome shotgun (WGS) entry which is preliminary data.</text>
</comment>
<accession>A0A835S2E8</accession>
<feature type="compositionally biased region" description="Basic residues" evidence="1">
    <location>
        <begin position="71"/>
        <end position="80"/>
    </location>
</feature>
<feature type="region of interest" description="Disordered" evidence="1">
    <location>
        <begin position="1"/>
        <end position="80"/>
    </location>
</feature>
<name>A0A835S2E8_VANPL</name>
<dbReference type="AlphaFoldDB" id="A0A835S2E8"/>
<keyword evidence="3" id="KW-1185">Reference proteome</keyword>
<sequence>MEEGNHSSSTPEENVSSTDDDSGPSVTVPLLQKASAYGRVGGTADAGQGRGRWRRRVRRYHHGMRVDPKMTGRKGPRHRL</sequence>
<proteinExistence type="predicted"/>
<evidence type="ECO:0000256" key="1">
    <source>
        <dbReference type="SAM" id="MobiDB-lite"/>
    </source>
</evidence>
<gene>
    <name evidence="2" type="ORF">HPP92_000563</name>
</gene>